<dbReference type="Gene3D" id="1.25.10.10">
    <property type="entry name" value="Leucine-rich Repeat Variant"/>
    <property type="match status" value="1"/>
</dbReference>
<feature type="region of interest" description="Disordered" evidence="4">
    <location>
        <begin position="78"/>
        <end position="101"/>
    </location>
</feature>
<evidence type="ECO:0000313" key="6">
    <source>
        <dbReference type="WBParaSite" id="jg2451"/>
    </source>
</evidence>
<keyword evidence="5" id="KW-1185">Reference proteome</keyword>
<accession>A0A915DYG6</accession>
<keyword evidence="2" id="KW-0813">Transport</keyword>
<sequence>MCSCLTVKNNELVSNMLEAILALLKTLASCDPDNLEKIEMVIEECGGLDALEALQHHESQKIYDLAYKIVEEFFGDEDEENEDIEPYDKPLDLTANNPFNF</sequence>
<dbReference type="Pfam" id="PF16186">
    <property type="entry name" value="Arm_3"/>
    <property type="match status" value="1"/>
</dbReference>
<keyword evidence="3" id="KW-0653">Protein transport</keyword>
<protein>
    <submittedName>
        <fullName evidence="6">Uncharacterized protein</fullName>
    </submittedName>
</protein>
<evidence type="ECO:0000256" key="4">
    <source>
        <dbReference type="SAM" id="MobiDB-lite"/>
    </source>
</evidence>
<organism evidence="5 6">
    <name type="scientific">Ditylenchus dipsaci</name>
    <dbReference type="NCBI Taxonomy" id="166011"/>
    <lineage>
        <taxon>Eukaryota</taxon>
        <taxon>Metazoa</taxon>
        <taxon>Ecdysozoa</taxon>
        <taxon>Nematoda</taxon>
        <taxon>Chromadorea</taxon>
        <taxon>Rhabditida</taxon>
        <taxon>Tylenchina</taxon>
        <taxon>Tylenchomorpha</taxon>
        <taxon>Sphaerularioidea</taxon>
        <taxon>Anguinidae</taxon>
        <taxon>Anguininae</taxon>
        <taxon>Ditylenchus</taxon>
    </lineage>
</organism>
<comment type="similarity">
    <text evidence="1">Belongs to the importin alpha family.</text>
</comment>
<proteinExistence type="inferred from homology"/>
<dbReference type="WBParaSite" id="jg2451">
    <property type="protein sequence ID" value="jg2451"/>
    <property type="gene ID" value="jg2451"/>
</dbReference>
<dbReference type="PANTHER" id="PTHR23316">
    <property type="entry name" value="IMPORTIN ALPHA"/>
    <property type="match status" value="1"/>
</dbReference>
<evidence type="ECO:0000256" key="1">
    <source>
        <dbReference type="ARBA" id="ARBA00010394"/>
    </source>
</evidence>
<evidence type="ECO:0000313" key="5">
    <source>
        <dbReference type="Proteomes" id="UP000887574"/>
    </source>
</evidence>
<evidence type="ECO:0000256" key="3">
    <source>
        <dbReference type="ARBA" id="ARBA00022927"/>
    </source>
</evidence>
<dbReference type="GO" id="GO:0015031">
    <property type="term" value="P:protein transport"/>
    <property type="evidence" value="ECO:0007669"/>
    <property type="project" value="UniProtKB-KW"/>
</dbReference>
<name>A0A915DYG6_9BILA</name>
<dbReference type="InterPro" id="IPR011989">
    <property type="entry name" value="ARM-like"/>
</dbReference>
<reference evidence="6" key="1">
    <citation type="submission" date="2022-11" db="UniProtKB">
        <authorList>
            <consortium name="WormBaseParasite"/>
        </authorList>
    </citation>
    <scope>IDENTIFICATION</scope>
</reference>
<dbReference type="SUPFAM" id="SSF48371">
    <property type="entry name" value="ARM repeat"/>
    <property type="match status" value="1"/>
</dbReference>
<dbReference type="InterPro" id="IPR032413">
    <property type="entry name" value="Arm_3"/>
</dbReference>
<dbReference type="AlphaFoldDB" id="A0A915DYG6"/>
<evidence type="ECO:0000256" key="2">
    <source>
        <dbReference type="ARBA" id="ARBA00022448"/>
    </source>
</evidence>
<dbReference type="Proteomes" id="UP000887574">
    <property type="component" value="Unplaced"/>
</dbReference>
<dbReference type="InterPro" id="IPR016024">
    <property type="entry name" value="ARM-type_fold"/>
</dbReference>